<dbReference type="PROSITE" id="PS00065">
    <property type="entry name" value="D_2_HYDROXYACID_DH_1"/>
    <property type="match status" value="1"/>
</dbReference>
<evidence type="ECO:0000259" key="7">
    <source>
        <dbReference type="Pfam" id="PF02826"/>
    </source>
</evidence>
<evidence type="ECO:0000256" key="1">
    <source>
        <dbReference type="ARBA" id="ARBA00005854"/>
    </source>
</evidence>
<reference evidence="8 9" key="1">
    <citation type="submission" date="2012-03" db="EMBL/GenBank/DDBJ databases">
        <title>Complete sequence of chromosome of Thermoanaerobacterium thermosaccharolyticum M0795.</title>
        <authorList>
            <consortium name="US DOE Joint Genome Institute"/>
            <person name="Lucas S."/>
            <person name="Han J."/>
            <person name="Lapidus A."/>
            <person name="Cheng J.-F."/>
            <person name="Goodwin L."/>
            <person name="Pitluck S."/>
            <person name="Peters L."/>
            <person name="Teshima H."/>
            <person name="Detter J.C."/>
            <person name="Han C."/>
            <person name="Tapia R."/>
            <person name="Land M."/>
            <person name="Hauser L."/>
            <person name="Kyrpides N."/>
            <person name="Ivanova N."/>
            <person name="Pagani I."/>
            <person name="Feinberg L."/>
            <person name="Folden J."/>
            <person name="Hogsett D."/>
            <person name="Shaw J."/>
            <person name="Woyke T."/>
        </authorList>
    </citation>
    <scope>NUCLEOTIDE SEQUENCE [LARGE SCALE GENOMIC DNA]</scope>
    <source>
        <strain evidence="8 9">M0795</strain>
    </source>
</reference>
<dbReference type="SUPFAM" id="SSF52283">
    <property type="entry name" value="Formate/glycerate dehydrogenase catalytic domain-like"/>
    <property type="match status" value="1"/>
</dbReference>
<dbReference type="Proteomes" id="UP000010845">
    <property type="component" value="Chromosome"/>
</dbReference>
<dbReference type="CDD" id="cd12173">
    <property type="entry name" value="PGDH_4"/>
    <property type="match status" value="1"/>
</dbReference>
<dbReference type="SUPFAM" id="SSF51735">
    <property type="entry name" value="NAD(P)-binding Rossmann-fold domains"/>
    <property type="match status" value="1"/>
</dbReference>
<dbReference type="PATRIC" id="fig|698948.3.peg.2129"/>
<feature type="domain" description="D-isomer specific 2-hydroxyacid dehydrogenase NAD-binding" evidence="7">
    <location>
        <begin position="105"/>
        <end position="282"/>
    </location>
</feature>
<dbReference type="EMBL" id="CP003066">
    <property type="protein sequence ID" value="AGB19721.1"/>
    <property type="molecule type" value="Genomic_DNA"/>
</dbReference>
<evidence type="ECO:0000256" key="3">
    <source>
        <dbReference type="ARBA" id="ARBA00023002"/>
    </source>
</evidence>
<dbReference type="PANTHER" id="PTHR42789:SF1">
    <property type="entry name" value="D-ISOMER SPECIFIC 2-HYDROXYACID DEHYDROGENASE FAMILY PROTEIN (AFU_ORTHOLOGUE AFUA_6G10090)"/>
    <property type="match status" value="1"/>
</dbReference>
<keyword evidence="3 5" id="KW-0560">Oxidoreductase</keyword>
<dbReference type="AlphaFoldDB" id="L0INA8"/>
<comment type="similarity">
    <text evidence="1 5">Belongs to the D-isomer specific 2-hydroxyacid dehydrogenase family.</text>
</comment>
<dbReference type="Pfam" id="PF02826">
    <property type="entry name" value="2-Hacid_dh_C"/>
    <property type="match status" value="1"/>
</dbReference>
<gene>
    <name evidence="8" type="ORF">Thethe_02137</name>
</gene>
<dbReference type="PANTHER" id="PTHR42789">
    <property type="entry name" value="D-ISOMER SPECIFIC 2-HYDROXYACID DEHYDROGENASE FAMILY PROTEIN (AFU_ORTHOLOGUE AFUA_6G10090)"/>
    <property type="match status" value="1"/>
</dbReference>
<dbReference type="InterPro" id="IPR006139">
    <property type="entry name" value="D-isomer_2_OHA_DH_cat_dom"/>
</dbReference>
<evidence type="ECO:0000256" key="5">
    <source>
        <dbReference type="RuleBase" id="RU003719"/>
    </source>
</evidence>
<dbReference type="KEGG" id="tto:Thethe_02137"/>
<proteinExistence type="inferred from homology"/>
<dbReference type="PROSITE" id="PS00671">
    <property type="entry name" value="D_2_HYDROXYACID_DH_3"/>
    <property type="match status" value="1"/>
</dbReference>
<dbReference type="InterPro" id="IPR006140">
    <property type="entry name" value="D-isomer_DH_NAD-bd"/>
</dbReference>
<keyword evidence="2" id="KW-0028">Amino-acid biosynthesis</keyword>
<dbReference type="Pfam" id="PF00389">
    <property type="entry name" value="2-Hacid_dh"/>
    <property type="match status" value="1"/>
</dbReference>
<accession>L0INA8</accession>
<evidence type="ECO:0000259" key="6">
    <source>
        <dbReference type="Pfam" id="PF00389"/>
    </source>
</evidence>
<organism evidence="8 9">
    <name type="scientific">Thermoanaerobacterium thermosaccharolyticum M0795</name>
    <dbReference type="NCBI Taxonomy" id="698948"/>
    <lineage>
        <taxon>Bacteria</taxon>
        <taxon>Bacillati</taxon>
        <taxon>Bacillota</taxon>
        <taxon>Clostridia</taxon>
        <taxon>Thermoanaerobacterales</taxon>
        <taxon>Thermoanaerobacteraceae</taxon>
        <taxon>Thermoanaerobacterium</taxon>
    </lineage>
</organism>
<feature type="domain" description="D-isomer specific 2-hydroxyacid dehydrogenase catalytic" evidence="6">
    <location>
        <begin position="4"/>
        <end position="311"/>
    </location>
</feature>
<sequence>MRKVLLSQEINSEGRKMLEGKFEIVVAPDTSQETLIEKAKDADAIILRTTSKVTKEVIENAPKLRIISRTGAGVDNVDINAATENGILVCNVPGMNSLSVSEHVIAMILHLAKQLSVMDKAVRNGNWKVRSLNLSIELEGKVLGIVGMGNIGSLVAKKCHDGFGMKILAYDPYVKERFKSFDYTFTDSLETLFRESDFITLHLPNMPETNGMITKDLIFSMKKSAYLINAARGGVIDEKALIDALKEKRIAGAGLDVFQHEPPNLDNELLRLENVILSPHSAALTKEASTRIAIEAAQAVVDFFDGRQPKYIYNYNFLKEKGFI</sequence>
<dbReference type="InterPro" id="IPR050857">
    <property type="entry name" value="D-2-hydroxyacid_DH"/>
</dbReference>
<dbReference type="InterPro" id="IPR029753">
    <property type="entry name" value="D-isomer_DH_CS"/>
</dbReference>
<dbReference type="RefSeq" id="WP_015312204.1">
    <property type="nucleotide sequence ID" value="NC_019970.1"/>
</dbReference>
<dbReference type="InterPro" id="IPR029752">
    <property type="entry name" value="D-isomer_DH_CS1"/>
</dbReference>
<dbReference type="Gene3D" id="3.40.50.720">
    <property type="entry name" value="NAD(P)-binding Rossmann-like Domain"/>
    <property type="match status" value="2"/>
</dbReference>
<keyword evidence="4" id="KW-0520">NAD</keyword>
<dbReference type="HOGENOM" id="CLU_019796_1_3_9"/>
<evidence type="ECO:0000256" key="2">
    <source>
        <dbReference type="ARBA" id="ARBA00022605"/>
    </source>
</evidence>
<dbReference type="GO" id="GO:0016616">
    <property type="term" value="F:oxidoreductase activity, acting on the CH-OH group of donors, NAD or NADP as acceptor"/>
    <property type="evidence" value="ECO:0007669"/>
    <property type="project" value="InterPro"/>
</dbReference>
<dbReference type="InterPro" id="IPR036291">
    <property type="entry name" value="NAD(P)-bd_dom_sf"/>
</dbReference>
<dbReference type="GO" id="GO:0051287">
    <property type="term" value="F:NAD binding"/>
    <property type="evidence" value="ECO:0007669"/>
    <property type="project" value="InterPro"/>
</dbReference>
<dbReference type="FunFam" id="3.40.50.720:FF:000203">
    <property type="entry name" value="D-3-phosphoglycerate dehydrogenase (SerA)"/>
    <property type="match status" value="1"/>
</dbReference>
<evidence type="ECO:0000256" key="4">
    <source>
        <dbReference type="ARBA" id="ARBA00023027"/>
    </source>
</evidence>
<name>L0INA8_THETR</name>
<protein>
    <submittedName>
        <fullName evidence="8">Phosphoglycerate dehydrogenase-like oxidoreductase</fullName>
    </submittedName>
</protein>
<dbReference type="GO" id="GO:0008652">
    <property type="term" value="P:amino acid biosynthetic process"/>
    <property type="evidence" value="ECO:0007669"/>
    <property type="project" value="UniProtKB-KW"/>
</dbReference>
<evidence type="ECO:0000313" key="9">
    <source>
        <dbReference type="Proteomes" id="UP000010845"/>
    </source>
</evidence>
<evidence type="ECO:0000313" key="8">
    <source>
        <dbReference type="EMBL" id="AGB19721.1"/>
    </source>
</evidence>